<evidence type="ECO:0000313" key="2">
    <source>
        <dbReference type="Proteomes" id="UP000494165"/>
    </source>
</evidence>
<sequence>MEFEELYACPNNLFAVSIRAQHRQGERCLESPYDNNRKIHYINCDNFDQHFNFNIHLNKHLNKYFNKHFNKYFNNNYNNNNHNYDTTNYNNNHNYDTTNHNNNYNNYNNHNHNNNNNNNNHNYDTTNYNNHYDEISWVATSITGSLVNPRWCSEDSDYLLKDFTAVNPTLPGPGYDAIAMRLSDATLMYAKSTDLLWALCVL</sequence>
<accession>A0A8S1DJU1</accession>
<dbReference type="AlphaFoldDB" id="A0A8S1DJU1"/>
<name>A0A8S1DJU1_9INSE</name>
<keyword evidence="2" id="KW-1185">Reference proteome</keyword>
<proteinExistence type="predicted"/>
<evidence type="ECO:0000313" key="1">
    <source>
        <dbReference type="EMBL" id="CAB3380397.1"/>
    </source>
</evidence>
<protein>
    <submittedName>
        <fullName evidence="1">Uncharacterized protein</fullName>
    </submittedName>
</protein>
<organism evidence="1 2">
    <name type="scientific">Cloeon dipterum</name>
    <dbReference type="NCBI Taxonomy" id="197152"/>
    <lineage>
        <taxon>Eukaryota</taxon>
        <taxon>Metazoa</taxon>
        <taxon>Ecdysozoa</taxon>
        <taxon>Arthropoda</taxon>
        <taxon>Hexapoda</taxon>
        <taxon>Insecta</taxon>
        <taxon>Pterygota</taxon>
        <taxon>Palaeoptera</taxon>
        <taxon>Ephemeroptera</taxon>
        <taxon>Pisciforma</taxon>
        <taxon>Baetidae</taxon>
        <taxon>Cloeon</taxon>
    </lineage>
</organism>
<gene>
    <name evidence="1" type="ORF">CLODIP_2_CD04508</name>
</gene>
<reference evidence="1 2" key="1">
    <citation type="submission" date="2020-04" db="EMBL/GenBank/DDBJ databases">
        <authorList>
            <person name="Alioto T."/>
            <person name="Alioto T."/>
            <person name="Gomez Garrido J."/>
        </authorList>
    </citation>
    <scope>NUCLEOTIDE SEQUENCE [LARGE SCALE GENOMIC DNA]</scope>
</reference>
<dbReference type="EMBL" id="CADEPI010000207">
    <property type="protein sequence ID" value="CAB3380397.1"/>
    <property type="molecule type" value="Genomic_DNA"/>
</dbReference>
<dbReference type="Proteomes" id="UP000494165">
    <property type="component" value="Unassembled WGS sequence"/>
</dbReference>
<comment type="caution">
    <text evidence="1">The sequence shown here is derived from an EMBL/GenBank/DDBJ whole genome shotgun (WGS) entry which is preliminary data.</text>
</comment>